<reference evidence="1" key="1">
    <citation type="submission" date="2019-08" db="EMBL/GenBank/DDBJ databases">
        <authorList>
            <person name="Kucharzyk K."/>
            <person name="Murdoch R.W."/>
            <person name="Higgins S."/>
            <person name="Loffler F."/>
        </authorList>
    </citation>
    <scope>NUCLEOTIDE SEQUENCE</scope>
</reference>
<dbReference type="AlphaFoldDB" id="A0A645DSJ0"/>
<evidence type="ECO:0000313" key="1">
    <source>
        <dbReference type="EMBL" id="MPM92281.1"/>
    </source>
</evidence>
<accession>A0A645DSJ0</accession>
<comment type="caution">
    <text evidence="1">The sequence shown here is derived from an EMBL/GenBank/DDBJ whole genome shotgun (WGS) entry which is preliminary data.</text>
</comment>
<dbReference type="EMBL" id="VSSQ01039239">
    <property type="protein sequence ID" value="MPM92281.1"/>
    <property type="molecule type" value="Genomic_DNA"/>
</dbReference>
<sequence length="72" mass="8830">MTFFFLDMEKLRHFMLRMKIQMKNTGPISKLLLENRNFPDFENRQELRDSQFFVFQSGFLYLKLKIYITGNI</sequence>
<gene>
    <name evidence="1" type="ORF">SDC9_139416</name>
</gene>
<name>A0A645DSJ0_9ZZZZ</name>
<proteinExistence type="predicted"/>
<organism evidence="1">
    <name type="scientific">bioreactor metagenome</name>
    <dbReference type="NCBI Taxonomy" id="1076179"/>
    <lineage>
        <taxon>unclassified sequences</taxon>
        <taxon>metagenomes</taxon>
        <taxon>ecological metagenomes</taxon>
    </lineage>
</organism>
<protein>
    <submittedName>
        <fullName evidence="1">Uncharacterized protein</fullName>
    </submittedName>
</protein>